<feature type="coiled-coil region" evidence="16">
    <location>
        <begin position="109"/>
        <end position="143"/>
    </location>
</feature>
<feature type="compositionally biased region" description="Acidic residues" evidence="17">
    <location>
        <begin position="930"/>
        <end position="943"/>
    </location>
</feature>
<dbReference type="InterPro" id="IPR035892">
    <property type="entry name" value="C2_domain_sf"/>
</dbReference>
<dbReference type="SUPFAM" id="SSF49562">
    <property type="entry name" value="C2 domain (Calcium/lipid-binding domain, CaLB)"/>
    <property type="match status" value="2"/>
</dbReference>
<dbReference type="Pfam" id="PF13499">
    <property type="entry name" value="EF-hand_7"/>
    <property type="match status" value="1"/>
</dbReference>
<evidence type="ECO:0000256" key="10">
    <source>
        <dbReference type="ARBA" id="ARBA00022989"/>
    </source>
</evidence>
<evidence type="ECO:0000259" key="19">
    <source>
        <dbReference type="PROSITE" id="PS50004"/>
    </source>
</evidence>
<feature type="coiled-coil region" evidence="16">
    <location>
        <begin position="346"/>
        <end position="449"/>
    </location>
</feature>
<dbReference type="GO" id="GO:0016491">
    <property type="term" value="F:oxidoreductase activity"/>
    <property type="evidence" value="ECO:0007669"/>
    <property type="project" value="UniProtKB-KW"/>
</dbReference>
<dbReference type="Pfam" id="PF01794">
    <property type="entry name" value="Ferric_reduct"/>
    <property type="match status" value="1"/>
</dbReference>
<dbReference type="CDD" id="cd06186">
    <property type="entry name" value="NOX_Duox_like_FAD_NADP"/>
    <property type="match status" value="1"/>
</dbReference>
<dbReference type="PROSITE" id="PS00018">
    <property type="entry name" value="EF_HAND_1"/>
    <property type="match status" value="2"/>
</dbReference>
<keyword evidence="6" id="KW-0479">Metal-binding</keyword>
<dbReference type="SUPFAM" id="SSF63380">
    <property type="entry name" value="Riboflavin synthase domain-like"/>
    <property type="match status" value="1"/>
</dbReference>
<dbReference type="SMART" id="SM00239">
    <property type="entry name" value="C2"/>
    <property type="match status" value="2"/>
</dbReference>
<dbReference type="InterPro" id="IPR013121">
    <property type="entry name" value="Fe_red_NAD-bd_6"/>
</dbReference>
<dbReference type="InterPro" id="IPR000008">
    <property type="entry name" value="C2_dom"/>
</dbReference>
<dbReference type="InterPro" id="IPR021656">
    <property type="entry name" value="C2-C2_1"/>
</dbReference>
<dbReference type="PROSITE" id="PS50004">
    <property type="entry name" value="C2"/>
    <property type="match status" value="1"/>
</dbReference>
<keyword evidence="13" id="KW-0969">Cilium</keyword>
<dbReference type="Pfam" id="PF00168">
    <property type="entry name" value="C2"/>
    <property type="match status" value="1"/>
</dbReference>
<evidence type="ECO:0000256" key="17">
    <source>
        <dbReference type="SAM" id="MobiDB-lite"/>
    </source>
</evidence>
<feature type="transmembrane region" description="Helical" evidence="18">
    <location>
        <begin position="1402"/>
        <end position="1421"/>
    </location>
</feature>
<evidence type="ECO:0000256" key="13">
    <source>
        <dbReference type="ARBA" id="ARBA00023069"/>
    </source>
</evidence>
<organism evidence="22 23">
    <name type="scientific">Scophthalmus maximus</name>
    <name type="common">Turbot</name>
    <name type="synonym">Psetta maxima</name>
    <dbReference type="NCBI Taxonomy" id="52904"/>
    <lineage>
        <taxon>Eukaryota</taxon>
        <taxon>Metazoa</taxon>
        <taxon>Chordata</taxon>
        <taxon>Craniata</taxon>
        <taxon>Vertebrata</taxon>
        <taxon>Euteleostomi</taxon>
        <taxon>Actinopterygii</taxon>
        <taxon>Neopterygii</taxon>
        <taxon>Teleostei</taxon>
        <taxon>Neoteleostei</taxon>
        <taxon>Acanthomorphata</taxon>
        <taxon>Carangaria</taxon>
        <taxon>Pleuronectiformes</taxon>
        <taxon>Pleuronectoidei</taxon>
        <taxon>Scophthalmidae</taxon>
        <taxon>Scophthalmus</taxon>
    </lineage>
</organism>
<feature type="compositionally biased region" description="Basic and acidic residues" evidence="17">
    <location>
        <begin position="1914"/>
        <end position="1924"/>
    </location>
</feature>
<evidence type="ECO:0000256" key="6">
    <source>
        <dbReference type="ARBA" id="ARBA00022723"/>
    </source>
</evidence>
<dbReference type="CDD" id="cd00051">
    <property type="entry name" value="EFh"/>
    <property type="match status" value="2"/>
</dbReference>
<name>A0A2U9BXV8_SCOMX</name>
<dbReference type="InterPro" id="IPR013112">
    <property type="entry name" value="FAD-bd_8"/>
</dbReference>
<feature type="domain" description="EF-hand" evidence="20">
    <location>
        <begin position="1327"/>
        <end position="1362"/>
    </location>
</feature>
<evidence type="ECO:0000256" key="2">
    <source>
        <dbReference type="ARBA" id="ARBA00004141"/>
    </source>
</evidence>
<feature type="transmembrane region" description="Helical" evidence="18">
    <location>
        <begin position="1520"/>
        <end position="1545"/>
    </location>
</feature>
<dbReference type="InterPro" id="IPR039261">
    <property type="entry name" value="FNR_nucleotide-bd"/>
</dbReference>
<dbReference type="PANTHER" id="PTHR14240:SF1">
    <property type="entry name" value="PROTEIN FANTOM-RELATED"/>
    <property type="match status" value="1"/>
</dbReference>
<evidence type="ECO:0000256" key="15">
    <source>
        <dbReference type="ARBA" id="ARBA00023273"/>
    </source>
</evidence>
<feature type="transmembrane region" description="Helical" evidence="18">
    <location>
        <begin position="1596"/>
        <end position="1616"/>
    </location>
</feature>
<dbReference type="InterPro" id="IPR031139">
    <property type="entry name" value="RPGRIP1_fam"/>
</dbReference>
<evidence type="ECO:0000259" key="20">
    <source>
        <dbReference type="PROSITE" id="PS50222"/>
    </source>
</evidence>
<dbReference type="InterPro" id="IPR041091">
    <property type="entry name" value="RPGRIP1_C"/>
</dbReference>
<dbReference type="SMART" id="SM00054">
    <property type="entry name" value="EFh"/>
    <property type="match status" value="3"/>
</dbReference>
<keyword evidence="4" id="KW-0285">Flavoprotein</keyword>
<dbReference type="GO" id="GO:0046548">
    <property type="term" value="P:retinal rod cell development"/>
    <property type="evidence" value="ECO:0007669"/>
    <property type="project" value="TreeGrafter"/>
</dbReference>
<feature type="domain" description="FAD-binding FR-type" evidence="21">
    <location>
        <begin position="1602"/>
        <end position="1737"/>
    </location>
</feature>
<dbReference type="CDD" id="cd00030">
    <property type="entry name" value="C2"/>
    <property type="match status" value="1"/>
</dbReference>
<evidence type="ECO:0000256" key="16">
    <source>
        <dbReference type="SAM" id="Coils"/>
    </source>
</evidence>
<dbReference type="STRING" id="52904.ENSSMAP00000031208"/>
<dbReference type="PROSITE" id="PS51384">
    <property type="entry name" value="FAD_FR"/>
    <property type="match status" value="1"/>
</dbReference>
<dbReference type="Gene3D" id="2.60.40.150">
    <property type="entry name" value="C2 domain"/>
    <property type="match status" value="3"/>
</dbReference>
<dbReference type="EMBL" id="CP026252">
    <property type="protein sequence ID" value="AWP09048.1"/>
    <property type="molecule type" value="Genomic_DNA"/>
</dbReference>
<feature type="domain" description="EF-hand" evidence="20">
    <location>
        <begin position="1283"/>
        <end position="1318"/>
    </location>
</feature>
<evidence type="ECO:0000313" key="22">
    <source>
        <dbReference type="EMBL" id="AWP09048.1"/>
    </source>
</evidence>
<evidence type="ECO:0000313" key="23">
    <source>
        <dbReference type="Proteomes" id="UP000246464"/>
    </source>
</evidence>
<dbReference type="GO" id="GO:0016020">
    <property type="term" value="C:membrane"/>
    <property type="evidence" value="ECO:0007669"/>
    <property type="project" value="UniProtKB-SubCell"/>
</dbReference>
<dbReference type="Pfam" id="PF08030">
    <property type="entry name" value="NAD_binding_6"/>
    <property type="match status" value="1"/>
</dbReference>
<dbReference type="FunFam" id="2.40.30.10:FF:000056">
    <property type="entry name" value="NADPH oxidase 5"/>
    <property type="match status" value="1"/>
</dbReference>
<dbReference type="SFLD" id="SFLDG01169">
    <property type="entry name" value="NADPH_oxidase_subgroup_(NOX)"/>
    <property type="match status" value="1"/>
</dbReference>
<evidence type="ECO:0000256" key="9">
    <source>
        <dbReference type="ARBA" id="ARBA00022857"/>
    </source>
</evidence>
<evidence type="ECO:0000256" key="11">
    <source>
        <dbReference type="ARBA" id="ARBA00023002"/>
    </source>
</evidence>
<gene>
    <name evidence="22" type="ORF">SMAX5B_009472</name>
</gene>
<evidence type="ECO:0000256" key="14">
    <source>
        <dbReference type="ARBA" id="ARBA00023136"/>
    </source>
</evidence>
<dbReference type="InterPro" id="IPR013130">
    <property type="entry name" value="Fe3_Rdtase_TM_dom"/>
</dbReference>
<keyword evidence="9" id="KW-0521">NADP</keyword>
<sequence>MSTVLDETAADVPVRDITVHLSRLAAAAQDSLVYKNARARQDIGRVSREELEDRFLRLHEETLLLKQHVNNQDDKIRKLGTKLMRLVKDRGRMEQLAAGSTRPVSRVRDLEMEEMLEELQEKVRALQAENEGLKRRLLLAKQQLVNSKARRPPPYRYVHSRVNSGLRKLRDDSPPPPLRPKSESQMLRGTRSPEESARPPALGQLPRYGHSLLEEARAEIRNLENVIESQQSHMEEAEAASEQLREVLRRKEAEHEERLLQVRQQQTTRLRSHVSDSVAMIKQQKQLADRSNSVAELQGRFLQLQESQRTLTVSHDAAMLKVDELSAQLKVERLKSLDVEKRLQRSNISHIQMEQLQQQISELQQEKDLLMENNQQLVNRAFDLSQQQKYQIQEQQLKLQISQLETALKADLVDKNQILDRIKAERDVTEKLTEENKKLQIQFLEQKQQTEELADRLKFYSRENEVEAAELTEALLLVKTRRSQRSGDLVFLNALEDPDAVSVRELRAAHAETIQELEKTRNILSTESKISRNYKVELEAVVLKMNSDKVEYEQKLERQAQLLDTRTAKIRKLEAQLRDVAYGTKTFVFRPDVEDEEESDDFDETRHLERGENLLELQIVSASLCPSALEVLGDGEPSTFCTYSFYLFELHSTPVVTGHSPRYGFTSKYVVSVDERLLDHLRRHNVTVELHQSRGLDWTTLATAQLPLQQLLERDGKIHGTVPLVGPSADGTPPGGSSPVGSLDYWLRLRIPMTQTLRLYNERVTAVSYLSSALRDEAQPQQPISSQNQLSVTVHRCGDLPSRSSRRPSPYVVYRFFDSSDHATATVHDSCEPQFHDLRSYSVPTDSGLDRYLRTEALHFYVFDYKEEQMDTYLGKARVPLLPLAQDEAIAGLFELIDPSGLPVGHIHLSLTWTTTYRPPSDATARDMVPEEAEQEQSVDEETGDKVTKDKDLEEILQEEDKHVSDSKARLPKLRQKSQVTDGPSARKVTFHDPSAADEQRLQVVSATREEEEDNEDESHFSEGQLLPAAPRSDSDGSEVSEEIINDVDPSEEEESDSDDCIVNGQASGRRPSERVQVEVVSLSLRAESRVARDDSVMRLYVEFSFLDLPTEETPLSLPKPPPGRSVSFNYSKVIPVDAEENGERRQLLRQVLQGRIPELERIRFTVVSEPPEEEEQERECEDVGVAYLRINHILETRQDLTDTTLNVMSVDEDARWLDWVTRQFESIAGDDKEIDLDEFKTALKVKESFFAERFFALFDSDGSSSISLDELLKALDLLIHGSETDKLHFLFQVYDVDGSGSIDPDELRTVLKSCLRESAISLPEEKLDDLTLALFESADKDQSGSITFEELKDELETFPEVMENLTISAANWLKPPTVHQEKRATPRYLTRAYWQNNSRKLFFLCVYFLLSLLLFITAMLQHRHGGAWLMVAKGCGQCLNFNCTFVMVLMLRRCLTWLRATWVVRVLPLDQNILLHQIVGYAIFCYTLLHTTAHVFNFVHMSRVSTFSLWEYLLTTRPGIGWVKGTASVTGVVLQVVICLMVLCSSTFVRRSGHFEVFYWSHLSYVWLCSLLMVHCANFWKWFLVPGLVFLLEKIVGIAVSRIGGLYVVEVNLLPSKVTHLVIRRPQFFHFKPGDYVYINIPVIAKYEWHPFTISSAPEEADTLWLHIRSMGQWTNRLYEYFRQPESPGASPQRLAASLRNRQQLRAQVSAKFSENHRFCNIKCYVDGPYGTPTRQIFAAEHAVLIGAGIGITPFASILQSIMYRYRRRKQNCPSCNYSWCENIKDGDMKLRKVDFIWINRDQKSFEWFVSLLTNLEMDQADEEPEGRFLEMHMYMTSALSKNDMKAIGLQMALDLLAKKEKRDSITGLRTRTQPGRPGWGKLRYDGGGGHVMTPTNRKRAEDQGSSAQGGKPSEDQSARTSEDLSCVKQPIGGLVVTDDSA</sequence>
<feature type="region of interest" description="Disordered" evidence="17">
    <location>
        <begin position="150"/>
        <end position="205"/>
    </location>
</feature>
<dbReference type="GO" id="GO:0032391">
    <property type="term" value="C:photoreceptor connecting cilium"/>
    <property type="evidence" value="ECO:0007669"/>
    <property type="project" value="TreeGrafter"/>
</dbReference>
<reference evidence="22 23" key="1">
    <citation type="submission" date="2017-12" db="EMBL/GenBank/DDBJ databases">
        <title>Integrating genomic resources of turbot (Scophthalmus maximus) in depth evaluation of genetic and physical mapping variation across individuals.</title>
        <authorList>
            <person name="Martinez P."/>
        </authorList>
    </citation>
    <scope>NUCLEOTIDE SEQUENCE [LARGE SCALE GENOMIC DNA]</scope>
</reference>
<feature type="transmembrane region" description="Helical" evidence="18">
    <location>
        <begin position="1744"/>
        <end position="1767"/>
    </location>
</feature>
<evidence type="ECO:0000259" key="21">
    <source>
        <dbReference type="PROSITE" id="PS51384"/>
    </source>
</evidence>
<dbReference type="Gene3D" id="3.40.50.80">
    <property type="entry name" value="Nucleotide-binding domain of ferredoxin-NADP reductase (FNR) module"/>
    <property type="match status" value="1"/>
</dbReference>
<keyword evidence="14 18" id="KW-0472">Membrane</keyword>
<dbReference type="SFLD" id="SFLDG01168">
    <property type="entry name" value="Ferric_reductase_subgroup_(FRE"/>
    <property type="match status" value="1"/>
</dbReference>
<comment type="similarity">
    <text evidence="3">Belongs to the RPGRIP1 family.</text>
</comment>
<keyword evidence="12 16" id="KW-0175">Coiled coil</keyword>
<evidence type="ECO:0000256" key="4">
    <source>
        <dbReference type="ARBA" id="ARBA00022630"/>
    </source>
</evidence>
<keyword evidence="5 18" id="KW-0812">Transmembrane</keyword>
<dbReference type="Pfam" id="PF18111">
    <property type="entry name" value="RPGR1_C"/>
    <property type="match status" value="1"/>
</dbReference>
<keyword evidence="8" id="KW-0106">Calcium</keyword>
<dbReference type="InterPro" id="IPR018247">
    <property type="entry name" value="EF_Hand_1_Ca_BS"/>
</dbReference>
<dbReference type="SUPFAM" id="SSF47473">
    <property type="entry name" value="EF-hand"/>
    <property type="match status" value="1"/>
</dbReference>
<feature type="transmembrane region" description="Helical" evidence="18">
    <location>
        <begin position="1566"/>
        <end position="1584"/>
    </location>
</feature>
<feature type="compositionally biased region" description="Basic and acidic residues" evidence="17">
    <location>
        <begin position="944"/>
        <end position="969"/>
    </location>
</feature>
<dbReference type="PROSITE" id="PS50222">
    <property type="entry name" value="EF_HAND_2"/>
    <property type="match status" value="3"/>
</dbReference>
<dbReference type="PANTHER" id="PTHR14240">
    <property type="entry name" value="RETINITIS PIGMENTOSA GTPASE REGULATOR-INTERACTING PROTEIN"/>
    <property type="match status" value="1"/>
</dbReference>
<feature type="region of interest" description="Disordered" evidence="17">
    <location>
        <begin position="916"/>
        <end position="1074"/>
    </location>
</feature>
<evidence type="ECO:0000256" key="8">
    <source>
        <dbReference type="ARBA" id="ARBA00022837"/>
    </source>
</evidence>
<feature type="transmembrane region" description="Helical" evidence="18">
    <location>
        <begin position="1479"/>
        <end position="1500"/>
    </location>
</feature>
<dbReference type="InterPro" id="IPR017927">
    <property type="entry name" value="FAD-bd_FR_type"/>
</dbReference>
<dbReference type="Proteomes" id="UP000246464">
    <property type="component" value="Chromosome 10"/>
</dbReference>
<dbReference type="SUPFAM" id="SSF52343">
    <property type="entry name" value="Ferredoxin reductase-like, C-terminal NADP-linked domain"/>
    <property type="match status" value="1"/>
</dbReference>
<accession>A0A2U9BXV8</accession>
<feature type="domain" description="C2" evidence="19">
    <location>
        <begin position="770"/>
        <end position="894"/>
    </location>
</feature>
<protein>
    <recommendedName>
        <fullName evidence="24">NADPH oxidase 5</fullName>
    </recommendedName>
</protein>
<comment type="subcellular location">
    <subcellularLocation>
        <location evidence="1">Cell projection</location>
        <location evidence="1">Cilium</location>
    </subcellularLocation>
    <subcellularLocation>
        <location evidence="2">Membrane</location>
        <topology evidence="2">Multi-pass membrane protein</topology>
    </subcellularLocation>
</comment>
<dbReference type="GO" id="GO:0005856">
    <property type="term" value="C:cytoskeleton"/>
    <property type="evidence" value="ECO:0007669"/>
    <property type="project" value="UniProtKB-ARBA"/>
</dbReference>
<keyword evidence="7" id="KW-0274">FAD</keyword>
<feature type="domain" description="EF-hand" evidence="20">
    <location>
        <begin position="1247"/>
        <end position="1282"/>
    </location>
</feature>
<evidence type="ECO:0000256" key="1">
    <source>
        <dbReference type="ARBA" id="ARBA00004138"/>
    </source>
</evidence>
<proteinExistence type="inferred from homology"/>
<keyword evidence="10 18" id="KW-1133">Transmembrane helix</keyword>
<dbReference type="FunFam" id="3.40.50.80:FF:000012">
    <property type="entry name" value="NADPH oxidase, isoform B"/>
    <property type="match status" value="1"/>
</dbReference>
<feature type="compositionally biased region" description="Acidic residues" evidence="17">
    <location>
        <begin position="1036"/>
        <end position="1060"/>
    </location>
</feature>
<dbReference type="InterPro" id="IPR002048">
    <property type="entry name" value="EF_hand_dom"/>
</dbReference>
<evidence type="ECO:0000256" key="18">
    <source>
        <dbReference type="SAM" id="Phobius"/>
    </source>
</evidence>
<dbReference type="FunFam" id="1.10.238.10:FF:000210">
    <property type="entry name" value="NADPH oxidase 5 isoform X2"/>
    <property type="match status" value="1"/>
</dbReference>
<keyword evidence="23" id="KW-1185">Reference proteome</keyword>
<evidence type="ECO:0000256" key="7">
    <source>
        <dbReference type="ARBA" id="ARBA00022827"/>
    </source>
</evidence>
<dbReference type="Pfam" id="PF11618">
    <property type="entry name" value="C2-C2_1"/>
    <property type="match status" value="1"/>
</dbReference>
<keyword evidence="11" id="KW-0560">Oxidoreductase</keyword>
<dbReference type="Gene3D" id="1.10.238.10">
    <property type="entry name" value="EF-hand"/>
    <property type="match status" value="1"/>
</dbReference>
<dbReference type="Pfam" id="PF08022">
    <property type="entry name" value="FAD_binding_8"/>
    <property type="match status" value="1"/>
</dbReference>
<dbReference type="GO" id="GO:1905515">
    <property type="term" value="P:non-motile cilium assembly"/>
    <property type="evidence" value="ECO:0007669"/>
    <property type="project" value="TreeGrafter"/>
</dbReference>
<evidence type="ECO:0000256" key="5">
    <source>
        <dbReference type="ARBA" id="ARBA00022692"/>
    </source>
</evidence>
<dbReference type="GO" id="GO:0005509">
    <property type="term" value="F:calcium ion binding"/>
    <property type="evidence" value="ECO:0007669"/>
    <property type="project" value="InterPro"/>
</dbReference>
<evidence type="ECO:0008006" key="24">
    <source>
        <dbReference type="Google" id="ProtNLM"/>
    </source>
</evidence>
<feature type="coiled-coil region" evidence="16">
    <location>
        <begin position="213"/>
        <end position="265"/>
    </location>
</feature>
<dbReference type="InterPro" id="IPR017938">
    <property type="entry name" value="Riboflavin_synthase-like_b-brl"/>
</dbReference>
<keyword evidence="15" id="KW-0966">Cell projection</keyword>
<evidence type="ECO:0000256" key="3">
    <source>
        <dbReference type="ARBA" id="ARBA00006042"/>
    </source>
</evidence>
<evidence type="ECO:0000256" key="12">
    <source>
        <dbReference type="ARBA" id="ARBA00023054"/>
    </source>
</evidence>
<dbReference type="Gene3D" id="2.40.30.10">
    <property type="entry name" value="Translation factors"/>
    <property type="match status" value="1"/>
</dbReference>
<feature type="region of interest" description="Disordered" evidence="17">
    <location>
        <begin position="1867"/>
        <end position="1943"/>
    </location>
</feature>
<dbReference type="InterPro" id="IPR011992">
    <property type="entry name" value="EF-hand-dom_pair"/>
</dbReference>